<accession>A0ABU6HSZ7</accession>
<name>A0ABU6HSZ7_9FLAO</name>
<dbReference type="RefSeq" id="WP_262696535.1">
    <property type="nucleotide sequence ID" value="NZ_JAYLAA010000039.1"/>
</dbReference>
<gene>
    <name evidence="1" type="ORF">SOP96_10615</name>
</gene>
<evidence type="ECO:0000313" key="1">
    <source>
        <dbReference type="EMBL" id="MEC3876165.1"/>
    </source>
</evidence>
<comment type="caution">
    <text evidence="1">The sequence shown here is derived from an EMBL/GenBank/DDBJ whole genome shotgun (WGS) entry which is preliminary data.</text>
</comment>
<proteinExistence type="predicted"/>
<dbReference type="EMBL" id="JAYLAA010000039">
    <property type="protein sequence ID" value="MEC3876165.1"/>
    <property type="molecule type" value="Genomic_DNA"/>
</dbReference>
<dbReference type="Proteomes" id="UP001348397">
    <property type="component" value="Unassembled WGS sequence"/>
</dbReference>
<sequence length="42" mass="4837">MKKLIQNVFSYKKIDVTDANSGQSQEATYFMLFGLTVNITYK</sequence>
<organism evidence="1 2">
    <name type="scientific">Chryseobacterium salviniae</name>
    <dbReference type="NCBI Taxonomy" id="3101750"/>
    <lineage>
        <taxon>Bacteria</taxon>
        <taxon>Pseudomonadati</taxon>
        <taxon>Bacteroidota</taxon>
        <taxon>Flavobacteriia</taxon>
        <taxon>Flavobacteriales</taxon>
        <taxon>Weeksellaceae</taxon>
        <taxon>Chryseobacterium group</taxon>
        <taxon>Chryseobacterium</taxon>
    </lineage>
</organism>
<keyword evidence="2" id="KW-1185">Reference proteome</keyword>
<protein>
    <submittedName>
        <fullName evidence="1">Uncharacterized protein</fullName>
    </submittedName>
</protein>
<evidence type="ECO:0000313" key="2">
    <source>
        <dbReference type="Proteomes" id="UP001348397"/>
    </source>
</evidence>
<reference evidence="1 2" key="1">
    <citation type="submission" date="2024-01" db="EMBL/GenBank/DDBJ databases">
        <title>Chryseobacterium sp. T9W2-O.</title>
        <authorList>
            <person name="Maltman C."/>
        </authorList>
    </citation>
    <scope>NUCLEOTIDE SEQUENCE [LARGE SCALE GENOMIC DNA]</scope>
    <source>
        <strain evidence="1 2">T9W2-O</strain>
    </source>
</reference>